<evidence type="ECO:0000259" key="1">
    <source>
        <dbReference type="PROSITE" id="PS51750"/>
    </source>
</evidence>
<dbReference type="Proteomes" id="UP000033847">
    <property type="component" value="Unassembled WGS sequence"/>
</dbReference>
<gene>
    <name evidence="2" type="ORF">UV00_C0027G0003</name>
</gene>
<name>A0A0G0YHV9_UNCKA</name>
<dbReference type="InterPro" id="IPR003497">
    <property type="entry name" value="BRO_N_domain"/>
</dbReference>
<protein>
    <submittedName>
        <fullName evidence="2">Prophage antirepressor</fullName>
    </submittedName>
</protein>
<proteinExistence type="predicted"/>
<reference evidence="2 3" key="1">
    <citation type="journal article" date="2015" name="Nature">
        <title>rRNA introns, odd ribosomes, and small enigmatic genomes across a large radiation of phyla.</title>
        <authorList>
            <person name="Brown C.T."/>
            <person name="Hug L.A."/>
            <person name="Thomas B.C."/>
            <person name="Sharon I."/>
            <person name="Castelle C.J."/>
            <person name="Singh A."/>
            <person name="Wilkins M.J."/>
            <person name="Williams K.H."/>
            <person name="Banfield J.F."/>
        </authorList>
    </citation>
    <scope>NUCLEOTIDE SEQUENCE [LARGE SCALE GENOMIC DNA]</scope>
</reference>
<evidence type="ECO:0000313" key="3">
    <source>
        <dbReference type="Proteomes" id="UP000033847"/>
    </source>
</evidence>
<dbReference type="PATRIC" id="fig|1619138.3.peg.920"/>
<dbReference type="EMBL" id="LCCU01000027">
    <property type="protein sequence ID" value="KKS36317.1"/>
    <property type="molecule type" value="Genomic_DNA"/>
</dbReference>
<dbReference type="SMART" id="SM01040">
    <property type="entry name" value="Bro-N"/>
    <property type="match status" value="1"/>
</dbReference>
<dbReference type="PROSITE" id="PS51750">
    <property type="entry name" value="BRO_N"/>
    <property type="match status" value="1"/>
</dbReference>
<sequence>MNTRIETWLGHEIRFIEVNPNDWWAVAVDICKALDLKQVTKALKGLPLPGVTTSKVGVVTGERRDGTISTQEVMINIIDSKNIYRLAFKSRKKEAIQFQDWVFDILETLRKSDGLEGFQIFRMLDKEHQREAMRQLKLNLTKPIKVDYIKANTVANKTVSTMFGYSRMLKKDAMTPEMLVQRQEVLNETVNLMGVNEKFNLDLSIGKTVRGKYLN</sequence>
<feature type="domain" description="Bro-N" evidence="1">
    <location>
        <begin position="10"/>
        <end position="113"/>
    </location>
</feature>
<evidence type="ECO:0000313" key="2">
    <source>
        <dbReference type="EMBL" id="KKS36317.1"/>
    </source>
</evidence>
<dbReference type="AlphaFoldDB" id="A0A0G0YHV9"/>
<comment type="caution">
    <text evidence="2">The sequence shown here is derived from an EMBL/GenBank/DDBJ whole genome shotgun (WGS) entry which is preliminary data.</text>
</comment>
<accession>A0A0G0YHV9</accession>
<dbReference type="Pfam" id="PF02498">
    <property type="entry name" value="Bro-N"/>
    <property type="match status" value="1"/>
</dbReference>
<organism evidence="2 3">
    <name type="scientific">candidate division WWE3 bacterium GW2011_GWF1_42_14</name>
    <dbReference type="NCBI Taxonomy" id="1619138"/>
    <lineage>
        <taxon>Bacteria</taxon>
        <taxon>Katanobacteria</taxon>
    </lineage>
</organism>